<dbReference type="InterPro" id="IPR025239">
    <property type="entry name" value="DUF4187"/>
</dbReference>
<sequence>MSDDDDYMSDKFLVETEKCTPPSLVFKKSEQREIELLKRKVAAEEKMREKNKSAKAIEQERREEGLASAIASSNKGFKMLMKMGYKPGQGIGKTESGRTEPIPVDLKTNRLGLGKSEKRKSTKSINPTAKLETLKTEDFRNRISTKKSEQLTVGDLLKSQKVCEVLDVKENLSEPKETWFWPEVKKENKSDEEVEAEEDDEEPEETVLLTSEKLEIITKYLRDKYFYCIWCGATYGNDEDLKDNCPGSTRDSH</sequence>
<evidence type="ECO:0000259" key="5">
    <source>
        <dbReference type="PROSITE" id="PS50174"/>
    </source>
</evidence>
<dbReference type="RefSeq" id="XP_011306516.1">
    <property type="nucleotide sequence ID" value="XM_011308214.1"/>
</dbReference>
<dbReference type="OrthoDB" id="786951at2759"/>
<keyword evidence="6" id="KW-1185">Reference proteome</keyword>
<comment type="similarity">
    <text evidence="1">Belongs to the GPATCH11 family.</text>
</comment>
<evidence type="ECO:0000256" key="1">
    <source>
        <dbReference type="ARBA" id="ARBA00007140"/>
    </source>
</evidence>
<proteinExistence type="inferred from homology"/>
<dbReference type="AlphaFoldDB" id="A0A9R1TC90"/>
<evidence type="ECO:0000313" key="7">
    <source>
        <dbReference type="RefSeq" id="XP_011306516.1"/>
    </source>
</evidence>
<feature type="compositionally biased region" description="Acidic residues" evidence="4">
    <location>
        <begin position="192"/>
        <end position="205"/>
    </location>
</feature>
<dbReference type="PROSITE" id="PS50174">
    <property type="entry name" value="G_PATCH"/>
    <property type="match status" value="1"/>
</dbReference>
<organism evidence="6 7">
    <name type="scientific">Fopius arisanus</name>
    <dbReference type="NCBI Taxonomy" id="64838"/>
    <lineage>
        <taxon>Eukaryota</taxon>
        <taxon>Metazoa</taxon>
        <taxon>Ecdysozoa</taxon>
        <taxon>Arthropoda</taxon>
        <taxon>Hexapoda</taxon>
        <taxon>Insecta</taxon>
        <taxon>Pterygota</taxon>
        <taxon>Neoptera</taxon>
        <taxon>Endopterygota</taxon>
        <taxon>Hymenoptera</taxon>
        <taxon>Apocrita</taxon>
        <taxon>Ichneumonoidea</taxon>
        <taxon>Braconidae</taxon>
        <taxon>Opiinae</taxon>
        <taxon>Fopius</taxon>
    </lineage>
</organism>
<dbReference type="SMART" id="SM01173">
    <property type="entry name" value="DUF4187"/>
    <property type="match status" value="1"/>
</dbReference>
<reference evidence="7" key="1">
    <citation type="submission" date="2025-08" db="UniProtKB">
        <authorList>
            <consortium name="RefSeq"/>
        </authorList>
    </citation>
    <scope>IDENTIFICATION</scope>
    <source>
        <strain evidence="7">USDA-PBARC FA_bdor</strain>
        <tissue evidence="7">Whole organism</tissue>
    </source>
</reference>
<accession>A0A9R1TC90</accession>
<feature type="compositionally biased region" description="Basic and acidic residues" evidence="4">
    <location>
        <begin position="45"/>
        <end position="65"/>
    </location>
</feature>
<dbReference type="Pfam" id="PF01585">
    <property type="entry name" value="G-patch"/>
    <property type="match status" value="1"/>
</dbReference>
<dbReference type="GO" id="GO:0003676">
    <property type="term" value="F:nucleic acid binding"/>
    <property type="evidence" value="ECO:0007669"/>
    <property type="project" value="InterPro"/>
</dbReference>
<dbReference type="GeneID" id="105268550"/>
<dbReference type="GO" id="GO:0000776">
    <property type="term" value="C:kinetochore"/>
    <property type="evidence" value="ECO:0007669"/>
    <property type="project" value="TreeGrafter"/>
</dbReference>
<feature type="region of interest" description="Disordered" evidence="4">
    <location>
        <begin position="45"/>
        <end position="69"/>
    </location>
</feature>
<dbReference type="SMART" id="SM00443">
    <property type="entry name" value="G_patch"/>
    <property type="match status" value="1"/>
</dbReference>
<evidence type="ECO:0000256" key="2">
    <source>
        <dbReference type="ARBA" id="ARBA00021978"/>
    </source>
</evidence>
<protein>
    <recommendedName>
        <fullName evidence="2">G patch domain-containing protein 11</fullName>
    </recommendedName>
    <alternativeName>
        <fullName evidence="3">Coiled-coil domain-containing protein 75</fullName>
    </alternativeName>
</protein>
<feature type="region of interest" description="Disordered" evidence="4">
    <location>
        <begin position="88"/>
        <end position="129"/>
    </location>
</feature>
<dbReference type="InterPro" id="IPR000467">
    <property type="entry name" value="G_patch_dom"/>
</dbReference>
<dbReference type="KEGG" id="fas:105268550"/>
<evidence type="ECO:0000256" key="3">
    <source>
        <dbReference type="ARBA" id="ARBA00030688"/>
    </source>
</evidence>
<dbReference type="Proteomes" id="UP000694866">
    <property type="component" value="Unplaced"/>
</dbReference>
<dbReference type="PANTHER" id="PTHR21032">
    <property type="entry name" value="G PATCH DOMAIN-CONTAINING PROTEIN 11"/>
    <property type="match status" value="1"/>
</dbReference>
<evidence type="ECO:0000256" key="4">
    <source>
        <dbReference type="SAM" id="MobiDB-lite"/>
    </source>
</evidence>
<feature type="region of interest" description="Disordered" evidence="4">
    <location>
        <begin position="183"/>
        <end position="207"/>
    </location>
</feature>
<evidence type="ECO:0000313" key="6">
    <source>
        <dbReference type="Proteomes" id="UP000694866"/>
    </source>
</evidence>
<dbReference type="InterPro" id="IPR039249">
    <property type="entry name" value="GPATCH11"/>
</dbReference>
<feature type="domain" description="G-patch" evidence="5">
    <location>
        <begin position="72"/>
        <end position="118"/>
    </location>
</feature>
<dbReference type="PANTHER" id="PTHR21032:SF0">
    <property type="entry name" value="G PATCH DOMAIN-CONTAINING PROTEIN 11"/>
    <property type="match status" value="1"/>
</dbReference>
<dbReference type="Pfam" id="PF13821">
    <property type="entry name" value="DUF4187"/>
    <property type="match status" value="1"/>
</dbReference>
<gene>
    <name evidence="7" type="primary">LOC105268550</name>
</gene>
<name>A0A9R1TC90_9HYME</name>